<evidence type="ECO:0000256" key="4">
    <source>
        <dbReference type="ARBA" id="ARBA00022729"/>
    </source>
</evidence>
<dbReference type="InterPro" id="IPR000914">
    <property type="entry name" value="SBP_5_dom"/>
</dbReference>
<dbReference type="PROSITE" id="PS51257">
    <property type="entry name" value="PROKAR_LIPOPROTEIN"/>
    <property type="match status" value="1"/>
</dbReference>
<dbReference type="CDD" id="cd08504">
    <property type="entry name" value="PBP2_OppA"/>
    <property type="match status" value="1"/>
</dbReference>
<keyword evidence="4" id="KW-0732">Signal</keyword>
<dbReference type="PANTHER" id="PTHR30290:SF10">
    <property type="entry name" value="PERIPLASMIC OLIGOPEPTIDE-BINDING PROTEIN-RELATED"/>
    <property type="match status" value="1"/>
</dbReference>
<reference evidence="6 7" key="1">
    <citation type="submission" date="2023-12" db="EMBL/GenBank/DDBJ databases">
        <title>Description of an unclassified Opitutus bacterium of Verrucomicrobiota.</title>
        <authorList>
            <person name="Zhang D.-F."/>
        </authorList>
    </citation>
    <scope>NUCLEOTIDE SEQUENCE [LARGE SCALE GENOMIC DNA]</scope>
    <source>
        <strain evidence="6 7">WL0086</strain>
    </source>
</reference>
<protein>
    <submittedName>
        <fullName evidence="6">Peptide ABC transporter substrate-binding protein</fullName>
    </submittedName>
</protein>
<dbReference type="InterPro" id="IPR039424">
    <property type="entry name" value="SBP_5"/>
</dbReference>
<evidence type="ECO:0000313" key="7">
    <source>
        <dbReference type="Proteomes" id="UP000738431"/>
    </source>
</evidence>
<keyword evidence="3" id="KW-0813">Transport</keyword>
<feature type="domain" description="Solute-binding protein family 5" evidence="5">
    <location>
        <begin position="80"/>
        <end position="464"/>
    </location>
</feature>
<dbReference type="RefSeq" id="WP_221029513.1">
    <property type="nucleotide sequence ID" value="NZ_CP139781.1"/>
</dbReference>
<dbReference type="Pfam" id="PF00496">
    <property type="entry name" value="SBP_bac_5"/>
    <property type="match status" value="1"/>
</dbReference>
<dbReference type="SUPFAM" id="SSF53850">
    <property type="entry name" value="Periplasmic binding protein-like II"/>
    <property type="match status" value="1"/>
</dbReference>
<dbReference type="Gene3D" id="3.10.105.10">
    <property type="entry name" value="Dipeptide-binding Protein, Domain 3"/>
    <property type="match status" value="1"/>
</dbReference>
<dbReference type="PIRSF" id="PIRSF002741">
    <property type="entry name" value="MppA"/>
    <property type="match status" value="1"/>
</dbReference>
<evidence type="ECO:0000313" key="6">
    <source>
        <dbReference type="EMBL" id="WRQ87073.1"/>
    </source>
</evidence>
<evidence type="ECO:0000259" key="5">
    <source>
        <dbReference type="Pfam" id="PF00496"/>
    </source>
</evidence>
<evidence type="ECO:0000256" key="2">
    <source>
        <dbReference type="ARBA" id="ARBA00005695"/>
    </source>
</evidence>
<dbReference type="Gene3D" id="3.40.190.10">
    <property type="entry name" value="Periplasmic binding protein-like II"/>
    <property type="match status" value="1"/>
</dbReference>
<comment type="similarity">
    <text evidence="2">Belongs to the bacterial solute-binding protein 5 family.</text>
</comment>
<evidence type="ECO:0000256" key="3">
    <source>
        <dbReference type="ARBA" id="ARBA00022448"/>
    </source>
</evidence>
<evidence type="ECO:0000256" key="1">
    <source>
        <dbReference type="ARBA" id="ARBA00004196"/>
    </source>
</evidence>
<accession>A0ABZ1C5Q3</accession>
<name>A0ABZ1C5Q3_9BACT</name>
<proteinExistence type="inferred from homology"/>
<dbReference type="InterPro" id="IPR030678">
    <property type="entry name" value="Peptide/Ni-bd"/>
</dbReference>
<keyword evidence="7" id="KW-1185">Reference proteome</keyword>
<organism evidence="6 7">
    <name type="scientific">Actomonas aquatica</name>
    <dbReference type="NCBI Taxonomy" id="2866162"/>
    <lineage>
        <taxon>Bacteria</taxon>
        <taxon>Pseudomonadati</taxon>
        <taxon>Verrucomicrobiota</taxon>
        <taxon>Opitutia</taxon>
        <taxon>Opitutales</taxon>
        <taxon>Opitutaceae</taxon>
        <taxon>Actomonas</taxon>
    </lineage>
</organism>
<dbReference type="EMBL" id="CP139781">
    <property type="protein sequence ID" value="WRQ87073.1"/>
    <property type="molecule type" value="Genomic_DNA"/>
</dbReference>
<dbReference type="Gene3D" id="3.90.76.10">
    <property type="entry name" value="Dipeptide-binding Protein, Domain 1"/>
    <property type="match status" value="1"/>
</dbReference>
<gene>
    <name evidence="6" type="ORF">K1X11_019840</name>
</gene>
<dbReference type="Proteomes" id="UP000738431">
    <property type="component" value="Chromosome"/>
</dbReference>
<dbReference type="PANTHER" id="PTHR30290">
    <property type="entry name" value="PERIPLASMIC BINDING COMPONENT OF ABC TRANSPORTER"/>
    <property type="match status" value="1"/>
</dbReference>
<comment type="subcellular location">
    <subcellularLocation>
        <location evidence="1">Cell envelope</location>
    </subcellularLocation>
</comment>
<sequence length="544" mass="61230">MRIRSSLLLGAVALTGALLLAGCGKRETPVDIGNREQIFHLGNLSEPTDLDPQIISSLQDFQIVIGLFEGLTSYNPSTAEPVPGVATHWESSADAKTWTFHLRPEAKWSNGDPVTAHDFVWSYQRVLSPALGSEYAAMLFCLKNARDYLSGEVDDFSEVGVKALDDHTLQLSLDYPVPYLPGMVAHAVWYPIHRDTILAHGDFAQRGTRWTRPGNLVGNGPFVLTEWIPNQIITLSRNELYWDNANVILNQVNFYPIENSATEEAAFRSGQLHATVTIPQAKIAVYKNDPERSHLLKQYPQLATYFYRLNVDRPPLNDPRVRRALSMTVNRQQIIDAVARGGQMPAFSLTPPDTAGYTPPKVINYDPEAARALLAEAGFPGGEGFPKMELLYNTSDGHRALAEALQQMWRKELGIDIGLYNQEAKVWNDTMREKNYDIARYAWVGDYLDASTFLDLMTSENGNNQTNWSNAAYDELIERSRSTIDKAARFELYRQAEAILMEDSPIVPLYYYTNNQLQRPELKGFEGNLLDIHPLNRVYLEASQ</sequence>